<organism evidence="1 2">
    <name type="scientific">Vermiconidia calcicola</name>
    <dbReference type="NCBI Taxonomy" id="1690605"/>
    <lineage>
        <taxon>Eukaryota</taxon>
        <taxon>Fungi</taxon>
        <taxon>Dikarya</taxon>
        <taxon>Ascomycota</taxon>
        <taxon>Pezizomycotina</taxon>
        <taxon>Dothideomycetes</taxon>
        <taxon>Dothideomycetidae</taxon>
        <taxon>Mycosphaerellales</taxon>
        <taxon>Extremaceae</taxon>
        <taxon>Vermiconidia</taxon>
    </lineage>
</organism>
<accession>A0ACC3N6A1</accession>
<sequence>MWEKLKCALRLLTTARGIGWNWQVNGVPPHHKVGLGRTNFTRQFLGLALVSWMYKMPGVRLASLLSLKKGTIGSTYLQLYVAFTLSMLLHEWYIFNAVRHDAGEFWFFMLQPLAISVEDFAQWCSRRSGTKYRWPDPALRAVAAHFFTFMWFSYCLPPFIEGLLDAGIVSGDYRATQMLSLGHNHAVRWLQR</sequence>
<keyword evidence="2" id="KW-1185">Reference proteome</keyword>
<evidence type="ECO:0000313" key="1">
    <source>
        <dbReference type="EMBL" id="KAK3710599.1"/>
    </source>
</evidence>
<evidence type="ECO:0000313" key="2">
    <source>
        <dbReference type="Proteomes" id="UP001281147"/>
    </source>
</evidence>
<comment type="caution">
    <text evidence="1">The sequence shown here is derived from an EMBL/GenBank/DDBJ whole genome shotgun (WGS) entry which is preliminary data.</text>
</comment>
<dbReference type="EMBL" id="JAUTXU010000083">
    <property type="protein sequence ID" value="KAK3710599.1"/>
    <property type="molecule type" value="Genomic_DNA"/>
</dbReference>
<reference evidence="1" key="1">
    <citation type="submission" date="2023-07" db="EMBL/GenBank/DDBJ databases">
        <title>Black Yeasts Isolated from many extreme environments.</title>
        <authorList>
            <person name="Coleine C."/>
            <person name="Stajich J.E."/>
            <person name="Selbmann L."/>
        </authorList>
    </citation>
    <scope>NUCLEOTIDE SEQUENCE</scope>
    <source>
        <strain evidence="1">CCFEE 5714</strain>
    </source>
</reference>
<protein>
    <submittedName>
        <fullName evidence="1">Uncharacterized protein</fullName>
    </submittedName>
</protein>
<name>A0ACC3N6A1_9PEZI</name>
<dbReference type="Proteomes" id="UP001281147">
    <property type="component" value="Unassembled WGS sequence"/>
</dbReference>
<proteinExistence type="predicted"/>
<gene>
    <name evidence="1" type="ORF">LTR37_010226</name>
</gene>